<keyword evidence="11" id="KW-0418">Kinase</keyword>
<dbReference type="EMBL" id="LR215048">
    <property type="protein sequence ID" value="VEU79611.1"/>
    <property type="molecule type" value="Genomic_DNA"/>
</dbReference>
<evidence type="ECO:0000256" key="4">
    <source>
        <dbReference type="ARBA" id="ARBA00022490"/>
    </source>
</evidence>
<accession>A0A449BB94</accession>
<evidence type="ECO:0000256" key="9">
    <source>
        <dbReference type="ARBA" id="ARBA00022842"/>
    </source>
</evidence>
<keyword evidence="11" id="KW-0808">Transferase</keyword>
<comment type="similarity">
    <text evidence="2">Belongs to the TsaE family.</text>
</comment>
<evidence type="ECO:0000313" key="11">
    <source>
        <dbReference type="EMBL" id="VEU79611.1"/>
    </source>
</evidence>
<keyword evidence="8" id="KW-0067">ATP-binding</keyword>
<keyword evidence="5" id="KW-0819">tRNA processing</keyword>
<evidence type="ECO:0000256" key="2">
    <source>
        <dbReference type="ARBA" id="ARBA00007599"/>
    </source>
</evidence>
<evidence type="ECO:0000256" key="6">
    <source>
        <dbReference type="ARBA" id="ARBA00022723"/>
    </source>
</evidence>
<dbReference type="SUPFAM" id="SSF52540">
    <property type="entry name" value="P-loop containing nucleoside triphosphate hydrolases"/>
    <property type="match status" value="1"/>
</dbReference>
<proteinExistence type="inferred from homology"/>
<dbReference type="GO" id="GO:0005524">
    <property type="term" value="F:ATP binding"/>
    <property type="evidence" value="ECO:0007669"/>
    <property type="project" value="UniProtKB-KW"/>
</dbReference>
<evidence type="ECO:0000256" key="8">
    <source>
        <dbReference type="ARBA" id="ARBA00022840"/>
    </source>
</evidence>
<dbReference type="GO" id="GO:0005737">
    <property type="term" value="C:cytoplasm"/>
    <property type="evidence" value="ECO:0007669"/>
    <property type="project" value="UniProtKB-SubCell"/>
</dbReference>
<dbReference type="PANTHER" id="PTHR33540:SF2">
    <property type="entry name" value="TRNA THREONYLCARBAMOYLADENOSINE BIOSYNTHESIS PROTEIN TSAE"/>
    <property type="match status" value="1"/>
</dbReference>
<organism evidence="11 12">
    <name type="scientific">Haploplasma axanthum</name>
    <name type="common">Acholeplasma axanthum</name>
    <dbReference type="NCBI Taxonomy" id="29552"/>
    <lineage>
        <taxon>Bacteria</taxon>
        <taxon>Bacillati</taxon>
        <taxon>Mycoplasmatota</taxon>
        <taxon>Mollicutes</taxon>
        <taxon>Acholeplasmatales</taxon>
        <taxon>Acholeplasmataceae</taxon>
        <taxon>Haploplasma</taxon>
    </lineage>
</organism>
<dbReference type="STRING" id="1278311.GCA_000428705_01015"/>
<keyword evidence="9" id="KW-0460">Magnesium</keyword>
<dbReference type="GO" id="GO:0016301">
    <property type="term" value="F:kinase activity"/>
    <property type="evidence" value="ECO:0007669"/>
    <property type="project" value="UniProtKB-KW"/>
</dbReference>
<name>A0A449BB94_HAPAX</name>
<keyword evidence="7" id="KW-0547">Nucleotide-binding</keyword>
<dbReference type="Pfam" id="PF02367">
    <property type="entry name" value="TsaE"/>
    <property type="match status" value="1"/>
</dbReference>
<keyword evidence="12" id="KW-1185">Reference proteome</keyword>
<dbReference type="NCBIfam" id="TIGR00150">
    <property type="entry name" value="T6A_YjeE"/>
    <property type="match status" value="1"/>
</dbReference>
<reference evidence="11 12" key="1">
    <citation type="submission" date="2019-01" db="EMBL/GenBank/DDBJ databases">
        <authorList>
            <consortium name="Pathogen Informatics"/>
        </authorList>
    </citation>
    <scope>NUCLEOTIDE SEQUENCE [LARGE SCALE GENOMIC DNA]</scope>
    <source>
        <strain evidence="11 12">NCTC10138</strain>
    </source>
</reference>
<keyword evidence="4" id="KW-0963">Cytoplasm</keyword>
<gene>
    <name evidence="11" type="primary">ydiB</name>
    <name evidence="11" type="ORF">NCTC10138_00048</name>
</gene>
<evidence type="ECO:0000256" key="1">
    <source>
        <dbReference type="ARBA" id="ARBA00004496"/>
    </source>
</evidence>
<dbReference type="AlphaFoldDB" id="A0A449BB94"/>
<evidence type="ECO:0000256" key="5">
    <source>
        <dbReference type="ARBA" id="ARBA00022694"/>
    </source>
</evidence>
<dbReference type="PANTHER" id="PTHR33540">
    <property type="entry name" value="TRNA THREONYLCARBAMOYLADENOSINE BIOSYNTHESIS PROTEIN TSAE"/>
    <property type="match status" value="1"/>
</dbReference>
<dbReference type="InterPro" id="IPR027417">
    <property type="entry name" value="P-loop_NTPase"/>
</dbReference>
<evidence type="ECO:0000313" key="12">
    <source>
        <dbReference type="Proteomes" id="UP000289841"/>
    </source>
</evidence>
<dbReference type="Proteomes" id="UP000289841">
    <property type="component" value="Chromosome"/>
</dbReference>
<evidence type="ECO:0000256" key="3">
    <source>
        <dbReference type="ARBA" id="ARBA00019010"/>
    </source>
</evidence>
<dbReference type="GO" id="GO:0046872">
    <property type="term" value="F:metal ion binding"/>
    <property type="evidence" value="ECO:0007669"/>
    <property type="project" value="UniProtKB-KW"/>
</dbReference>
<evidence type="ECO:0000256" key="7">
    <source>
        <dbReference type="ARBA" id="ARBA00022741"/>
    </source>
</evidence>
<evidence type="ECO:0000256" key="10">
    <source>
        <dbReference type="ARBA" id="ARBA00032441"/>
    </source>
</evidence>
<dbReference type="InterPro" id="IPR003442">
    <property type="entry name" value="T6A_TsaE"/>
</dbReference>
<keyword evidence="6" id="KW-0479">Metal-binding</keyword>
<dbReference type="KEGG" id="aaxa:NCTC10138_00048"/>
<dbReference type="GO" id="GO:0002949">
    <property type="term" value="P:tRNA threonylcarbamoyladenosine modification"/>
    <property type="evidence" value="ECO:0007669"/>
    <property type="project" value="InterPro"/>
</dbReference>
<dbReference type="Gene3D" id="3.40.50.300">
    <property type="entry name" value="P-loop containing nucleotide triphosphate hydrolases"/>
    <property type="match status" value="1"/>
</dbReference>
<comment type="subcellular location">
    <subcellularLocation>
        <location evidence="1">Cytoplasm</location>
    </subcellularLocation>
</comment>
<protein>
    <recommendedName>
        <fullName evidence="3">tRNA threonylcarbamoyladenosine biosynthesis protein TsaE</fullName>
    </recommendedName>
    <alternativeName>
        <fullName evidence="10">t(6)A37 threonylcarbamoyladenosine biosynthesis protein TsaE</fullName>
    </alternativeName>
</protein>
<sequence>MIVKTNSYHETIDLGIRIGKAIGDRHIVILLDGDLAAGKTTLTKGIAEGLGIKSTITSPTFTILKEYENNSKKLYHLDLYRLTEVGMDFDLEEYVDDLDSVVVIEWPFQVIELLPKEFIKISITGNNDYREFEITYQGNYKEVIDKIWKN</sequence>